<evidence type="ECO:0000313" key="2">
    <source>
        <dbReference type="EMBL" id="SEH40726.1"/>
    </source>
</evidence>
<keyword evidence="3" id="KW-1185">Reference proteome</keyword>
<name>A0A1H6I343_9EURY</name>
<feature type="transmembrane region" description="Helical" evidence="1">
    <location>
        <begin position="178"/>
        <end position="196"/>
    </location>
</feature>
<dbReference type="RefSeq" id="WP_092814240.1">
    <property type="nucleotide sequence ID" value="NZ_FNWU01000001.1"/>
</dbReference>
<evidence type="ECO:0000313" key="3">
    <source>
        <dbReference type="Proteomes" id="UP000199215"/>
    </source>
</evidence>
<dbReference type="STRING" id="1267564.SAMN05192561_101681"/>
<gene>
    <name evidence="2" type="ORF">SAMN05192561_101681</name>
</gene>
<sequence>MIRRLRAALPSATKHGLARTMQGLLVVLIGYGLWIGQPKAVTNGSAALAITFAPAIIQRNYRVAIDPFLALWLTTGVFLHTLGSAGLYASLGWWDHITHATSASVVAAIGYVAVRAVDTHHEEIHLPRRFFVVFLVAFVLAFGVVWELFEFGLDVFSARTGISMPLAQHGLEDTVKDLVFNSIGALIVGIWGQAYLSGVGERVVERLPADD</sequence>
<dbReference type="InterPro" id="IPR014509">
    <property type="entry name" value="YjdF-like"/>
</dbReference>
<organism evidence="2 3">
    <name type="scientific">Halopenitus malekzadehii</name>
    <dbReference type="NCBI Taxonomy" id="1267564"/>
    <lineage>
        <taxon>Archaea</taxon>
        <taxon>Methanobacteriati</taxon>
        <taxon>Methanobacteriota</taxon>
        <taxon>Stenosarchaea group</taxon>
        <taxon>Halobacteria</taxon>
        <taxon>Halobacteriales</taxon>
        <taxon>Haloferacaceae</taxon>
        <taxon>Halopenitus</taxon>
    </lineage>
</organism>
<dbReference type="OrthoDB" id="313603at2157"/>
<feature type="transmembrane region" description="Helical" evidence="1">
    <location>
        <begin position="97"/>
        <end position="117"/>
    </location>
</feature>
<dbReference type="AlphaFoldDB" id="A0A1H6I343"/>
<dbReference type="Proteomes" id="UP000199215">
    <property type="component" value="Unassembled WGS sequence"/>
</dbReference>
<evidence type="ECO:0008006" key="4">
    <source>
        <dbReference type="Google" id="ProtNLM"/>
    </source>
</evidence>
<dbReference type="EMBL" id="FNWU01000001">
    <property type="protein sequence ID" value="SEH40726.1"/>
    <property type="molecule type" value="Genomic_DNA"/>
</dbReference>
<feature type="transmembrane region" description="Helical" evidence="1">
    <location>
        <begin position="129"/>
        <end position="149"/>
    </location>
</feature>
<reference evidence="2 3" key="1">
    <citation type="submission" date="2016-10" db="EMBL/GenBank/DDBJ databases">
        <authorList>
            <person name="de Groot N.N."/>
        </authorList>
    </citation>
    <scope>NUCLEOTIDE SEQUENCE [LARGE SCALE GENOMIC DNA]</scope>
    <source>
        <strain evidence="2 3">IBRC-M10418</strain>
    </source>
</reference>
<dbReference type="Pfam" id="PF09997">
    <property type="entry name" value="DUF2238"/>
    <property type="match status" value="1"/>
</dbReference>
<feature type="transmembrane region" description="Helical" evidence="1">
    <location>
        <begin position="69"/>
        <end position="91"/>
    </location>
</feature>
<accession>A0A1H6I343</accession>
<keyword evidence="1" id="KW-1133">Transmembrane helix</keyword>
<evidence type="ECO:0000256" key="1">
    <source>
        <dbReference type="SAM" id="Phobius"/>
    </source>
</evidence>
<keyword evidence="1" id="KW-0472">Membrane</keyword>
<keyword evidence="1" id="KW-0812">Transmembrane</keyword>
<protein>
    <recommendedName>
        <fullName evidence="4">DUF2238 domain-containing protein</fullName>
    </recommendedName>
</protein>
<proteinExistence type="predicted"/>